<gene>
    <name evidence="4" type="ORF">CCMP2556_LOCUS38104</name>
</gene>
<sequence length="952" mass="107148">MAPKKCSPAGIAAKAAGRKPKLSVAKARLEANVKRQKTSHDGNDSAALPNDRKGSGGPLISDFMIMIPKQEPQEDSFAGDVICKEEGPPSPVGTVTLDSFVNGFQSEGDWKTKLQESWKSLDDGDLASLMQQAVECPMLKEYKILQDTKPNNPVDDFKLFVHWLVQKKQQAATHPAATLDKMGNTRSTASLETANKHKATSISAASAKTDFEFVEVFLEDEAKCVAAVKQHHLFPAYLKFCQKHKPFIHFDWTHPGDGKQVDTVRNIRHFNSYLKNAEAPLLDISKLLRQYEAAMFDYDSTDDYVFPDLLLRVRSHPMFNEFIEDVYTNIEEPRYIQSGWTFGSWPHNDFKKFNTFLIQKGQPPIDLAEAWPAILAGWHYGLSTAELDLLSEEDFISALSAAQGHPLFREFWSSQLLEKPHQPRFASSSAHQVSNLESFVIYLRDTVKAYMKAGVAGEEHFNKYFGKMAPEETAGEGKQEQVEVEESKQAAMEWWSNCDPEFIANSLMNDENCPYCLEDEISRYFHFLKAEEFVDDDYSYGDPEGDPVEDLVHFLRWFQKSPHSKINTETVTKRLDQKEAACMGVGADDGQVDEISEPGDVYDARIPVAEAEELVRRAVDAYPDPEDVMGSAAEVFEDAMRCAVQGLKPAFNLDMTETVASVSTFNGCLESIERETDDSSESNLKLCIDEIEKRGYAVECILLDAEWFGLPQSRRRVYFVCLDLRNQDIAVSAASFFEDVKTLIRQMYLEENFLLPDDDPALAEHFEFLSDRDDVADSDGGWTSLHMSVAEKRGIPWPLQIPKAVQASKWFPLLTKRAREVVGFAADDKYRMKKKVSVADVYHSANRYSTGTRSLPVILPRSIAWSFAKQRPLLGRELLRCQGHSYDHDFLSSFTESQLGNLAGNAFAGNVIVAVVLAVMCSLRYSSESEMSEAEDIRKMVQSLTEDLPSRP</sequence>
<dbReference type="Gene3D" id="3.40.50.150">
    <property type="entry name" value="Vaccinia Virus protein VP39"/>
    <property type="match status" value="1"/>
</dbReference>
<comment type="caution">
    <text evidence="4">The sequence shown here is derived from an EMBL/GenBank/DDBJ whole genome shotgun (WGS) entry which is preliminary data.</text>
</comment>
<keyword evidence="5" id="KW-1185">Reference proteome</keyword>
<dbReference type="InterPro" id="IPR029063">
    <property type="entry name" value="SAM-dependent_MTases_sf"/>
</dbReference>
<evidence type="ECO:0000313" key="5">
    <source>
        <dbReference type="Proteomes" id="UP001642484"/>
    </source>
</evidence>
<evidence type="ECO:0000256" key="1">
    <source>
        <dbReference type="ARBA" id="ARBA00022603"/>
    </source>
</evidence>
<keyword evidence="1" id="KW-0489">Methyltransferase</keyword>
<accession>A0ABP0PNV1</accession>
<dbReference type="InterPro" id="IPR001525">
    <property type="entry name" value="C5_MeTfrase"/>
</dbReference>
<proteinExistence type="predicted"/>
<dbReference type="Pfam" id="PF00145">
    <property type="entry name" value="DNA_methylase"/>
    <property type="match status" value="1"/>
</dbReference>
<evidence type="ECO:0000256" key="3">
    <source>
        <dbReference type="SAM" id="MobiDB-lite"/>
    </source>
</evidence>
<dbReference type="Proteomes" id="UP001642484">
    <property type="component" value="Unassembled WGS sequence"/>
</dbReference>
<feature type="compositionally biased region" description="Basic and acidic residues" evidence="3">
    <location>
        <begin position="27"/>
        <end position="43"/>
    </location>
</feature>
<organism evidence="4 5">
    <name type="scientific">Durusdinium trenchii</name>
    <dbReference type="NCBI Taxonomy" id="1381693"/>
    <lineage>
        <taxon>Eukaryota</taxon>
        <taxon>Sar</taxon>
        <taxon>Alveolata</taxon>
        <taxon>Dinophyceae</taxon>
        <taxon>Suessiales</taxon>
        <taxon>Symbiodiniaceae</taxon>
        <taxon>Durusdinium</taxon>
    </lineage>
</organism>
<evidence type="ECO:0000256" key="2">
    <source>
        <dbReference type="ARBA" id="ARBA00022679"/>
    </source>
</evidence>
<dbReference type="SUPFAM" id="SSF53335">
    <property type="entry name" value="S-adenosyl-L-methionine-dependent methyltransferases"/>
    <property type="match status" value="1"/>
</dbReference>
<dbReference type="EMBL" id="CAXAMN010023373">
    <property type="protein sequence ID" value="CAK9077283.1"/>
    <property type="molecule type" value="Genomic_DNA"/>
</dbReference>
<feature type="region of interest" description="Disordered" evidence="3">
    <location>
        <begin position="1"/>
        <end position="60"/>
    </location>
</feature>
<keyword evidence="2" id="KW-0808">Transferase</keyword>
<evidence type="ECO:0000313" key="4">
    <source>
        <dbReference type="EMBL" id="CAK9077283.1"/>
    </source>
</evidence>
<protein>
    <submittedName>
        <fullName evidence="4">Uncharacterized protein</fullName>
    </submittedName>
</protein>
<name>A0ABP0PNV1_9DINO</name>
<reference evidence="4 5" key="1">
    <citation type="submission" date="2024-02" db="EMBL/GenBank/DDBJ databases">
        <authorList>
            <person name="Chen Y."/>
            <person name="Shah S."/>
            <person name="Dougan E. K."/>
            <person name="Thang M."/>
            <person name="Chan C."/>
        </authorList>
    </citation>
    <scope>NUCLEOTIDE SEQUENCE [LARGE SCALE GENOMIC DNA]</scope>
</reference>